<evidence type="ECO:0000313" key="3">
    <source>
        <dbReference type="Proteomes" id="UP000481252"/>
    </source>
</evidence>
<dbReference type="Proteomes" id="UP000481252">
    <property type="component" value="Unassembled WGS sequence"/>
</dbReference>
<keyword evidence="3" id="KW-1185">Reference proteome</keyword>
<accession>A0A7C9VH85</accession>
<dbReference type="EMBL" id="JAAKZG010000016">
    <property type="protein sequence ID" value="NGN44491.1"/>
    <property type="molecule type" value="Genomic_DNA"/>
</dbReference>
<gene>
    <name evidence="2" type="ORF">G6N74_25815</name>
</gene>
<organism evidence="2 3">
    <name type="scientific">Mesorhizobium zhangyense</name>
    <dbReference type="NCBI Taxonomy" id="1776730"/>
    <lineage>
        <taxon>Bacteria</taxon>
        <taxon>Pseudomonadati</taxon>
        <taxon>Pseudomonadota</taxon>
        <taxon>Alphaproteobacteria</taxon>
        <taxon>Hyphomicrobiales</taxon>
        <taxon>Phyllobacteriaceae</taxon>
        <taxon>Mesorhizobium</taxon>
    </lineage>
</organism>
<proteinExistence type="predicted"/>
<dbReference type="AlphaFoldDB" id="A0A7C9VH85"/>
<feature type="compositionally biased region" description="Gly residues" evidence="1">
    <location>
        <begin position="42"/>
        <end position="56"/>
    </location>
</feature>
<feature type="region of interest" description="Disordered" evidence="1">
    <location>
        <begin position="42"/>
        <end position="79"/>
    </location>
</feature>
<dbReference type="RefSeq" id="WP_165120872.1">
    <property type="nucleotide sequence ID" value="NZ_JAAKZG010000016.1"/>
</dbReference>
<evidence type="ECO:0000313" key="2">
    <source>
        <dbReference type="EMBL" id="NGN44491.1"/>
    </source>
</evidence>
<comment type="caution">
    <text evidence="2">The sequence shown here is derived from an EMBL/GenBank/DDBJ whole genome shotgun (WGS) entry which is preliminary data.</text>
</comment>
<reference evidence="2 3" key="1">
    <citation type="submission" date="2020-02" db="EMBL/GenBank/DDBJ databases">
        <title>Genome sequence of the type strain CGMCC 1.15528 of Mesorhizobium zhangyense.</title>
        <authorList>
            <person name="Gao J."/>
            <person name="Sun J."/>
        </authorList>
    </citation>
    <scope>NUCLEOTIDE SEQUENCE [LARGE SCALE GENOMIC DNA]</scope>
    <source>
        <strain evidence="2 3">CGMCC 1.15528</strain>
    </source>
</reference>
<evidence type="ECO:0000256" key="1">
    <source>
        <dbReference type="SAM" id="MobiDB-lite"/>
    </source>
</evidence>
<feature type="compositionally biased region" description="Basic and acidic residues" evidence="1">
    <location>
        <begin position="57"/>
        <end position="68"/>
    </location>
</feature>
<sequence length="333" mass="33953">MKSKVLVLAVSALAIAVLPINFTSTTIGLEWIAAYAKGGNDGENGGGKGGGGGKGATGEHGKSADARGRSKTSRGSQAVSQSIGSVFGAVFGKERSRVKGSTAKAFPTGAKSAKLASKAAKLAVLPANVALPEARPKNFHAKLAGLNSLKRNYHAYLNSKSPRMAAISAFVKASANFDLANAKVTAAAAALAEAKTSFAIAVETAAITPYDDAISVYDNPTVESLASRLEDLNAATVAPEDVVSWEAEVATVEGLLDSAAATAVSQAETSLSQAELASEAAAVGTDDEALRAALLDAANDNRVAAYGDNYVDDEMMDWAKDVLGVGDAYGKNR</sequence>
<protein>
    <submittedName>
        <fullName evidence="2">Uncharacterized protein</fullName>
    </submittedName>
</protein>
<name>A0A7C9VH85_9HYPH</name>